<evidence type="ECO:0000259" key="1">
    <source>
        <dbReference type="Pfam" id="PF03358"/>
    </source>
</evidence>
<keyword evidence="3" id="KW-1185">Reference proteome</keyword>
<dbReference type="Pfam" id="PF03358">
    <property type="entry name" value="FMN_red"/>
    <property type="match status" value="1"/>
</dbReference>
<gene>
    <name evidence="2" type="ORF">ACFSKQ_00760</name>
</gene>
<protein>
    <submittedName>
        <fullName evidence="2">NADPH-dependent FMN reductase</fullName>
        <ecNumber evidence="2">1.-.-.-</ecNumber>
    </submittedName>
</protein>
<dbReference type="Gene3D" id="3.40.50.360">
    <property type="match status" value="1"/>
</dbReference>
<evidence type="ECO:0000313" key="3">
    <source>
        <dbReference type="Proteomes" id="UP001597371"/>
    </source>
</evidence>
<organism evidence="2 3">
    <name type="scientific">Aureimonas populi</name>
    <dbReference type="NCBI Taxonomy" id="1701758"/>
    <lineage>
        <taxon>Bacteria</taxon>
        <taxon>Pseudomonadati</taxon>
        <taxon>Pseudomonadota</taxon>
        <taxon>Alphaproteobacteria</taxon>
        <taxon>Hyphomicrobiales</taxon>
        <taxon>Aurantimonadaceae</taxon>
        <taxon>Aureimonas</taxon>
    </lineage>
</organism>
<sequence length="192" mass="21122">MKNIAVINGSLRKDSLNRTLAEAIAGLAAESMRFQFVEIGDLPLYNEDLWAQPPESVLRLKREVEAADAVLFVTPEYNRSFSPAIKNAIDWGTRPWGQNSWESKPSAVIGTSPGAGGAMAGQNALKSLLTVVDTVQMGQPEVYFQFKPELFAADGSVADEKTREFLMRWVRRFDGFIERVSPPKTSAQADAA</sequence>
<dbReference type="PANTHER" id="PTHR30543:SF21">
    <property type="entry name" value="NAD(P)H-DEPENDENT FMN REDUCTASE LOT6"/>
    <property type="match status" value="1"/>
</dbReference>
<dbReference type="RefSeq" id="WP_209736067.1">
    <property type="nucleotide sequence ID" value="NZ_CP072611.1"/>
</dbReference>
<dbReference type="PANTHER" id="PTHR30543">
    <property type="entry name" value="CHROMATE REDUCTASE"/>
    <property type="match status" value="1"/>
</dbReference>
<dbReference type="InterPro" id="IPR005025">
    <property type="entry name" value="FMN_Rdtase-like_dom"/>
</dbReference>
<dbReference type="InterPro" id="IPR050712">
    <property type="entry name" value="NAD(P)H-dep_reductase"/>
</dbReference>
<dbReference type="Proteomes" id="UP001597371">
    <property type="component" value="Unassembled WGS sequence"/>
</dbReference>
<feature type="domain" description="NADPH-dependent FMN reductase-like" evidence="1">
    <location>
        <begin position="3"/>
        <end position="146"/>
    </location>
</feature>
<dbReference type="InterPro" id="IPR029039">
    <property type="entry name" value="Flavoprotein-like_sf"/>
</dbReference>
<dbReference type="EMBL" id="JBHUIJ010000002">
    <property type="protein sequence ID" value="MFD2235993.1"/>
    <property type="molecule type" value="Genomic_DNA"/>
</dbReference>
<proteinExistence type="predicted"/>
<keyword evidence="2" id="KW-0560">Oxidoreductase</keyword>
<comment type="caution">
    <text evidence="2">The sequence shown here is derived from an EMBL/GenBank/DDBJ whole genome shotgun (WGS) entry which is preliminary data.</text>
</comment>
<dbReference type="SUPFAM" id="SSF52218">
    <property type="entry name" value="Flavoproteins"/>
    <property type="match status" value="1"/>
</dbReference>
<dbReference type="EC" id="1.-.-.-" evidence="2"/>
<dbReference type="GO" id="GO:0016491">
    <property type="term" value="F:oxidoreductase activity"/>
    <property type="evidence" value="ECO:0007669"/>
    <property type="project" value="UniProtKB-KW"/>
</dbReference>
<evidence type="ECO:0000313" key="2">
    <source>
        <dbReference type="EMBL" id="MFD2235993.1"/>
    </source>
</evidence>
<name>A0ABW5CJ08_9HYPH</name>
<reference evidence="3" key="1">
    <citation type="journal article" date="2019" name="Int. J. Syst. Evol. Microbiol.">
        <title>The Global Catalogue of Microorganisms (GCM) 10K type strain sequencing project: providing services to taxonomists for standard genome sequencing and annotation.</title>
        <authorList>
            <consortium name="The Broad Institute Genomics Platform"/>
            <consortium name="The Broad Institute Genome Sequencing Center for Infectious Disease"/>
            <person name="Wu L."/>
            <person name="Ma J."/>
        </authorList>
    </citation>
    <scope>NUCLEOTIDE SEQUENCE [LARGE SCALE GENOMIC DNA]</scope>
    <source>
        <strain evidence="3">ZS-35-S2</strain>
    </source>
</reference>
<accession>A0ABW5CJ08</accession>